<dbReference type="SUPFAM" id="SSF46785">
    <property type="entry name" value="Winged helix' DNA-binding domain"/>
    <property type="match status" value="1"/>
</dbReference>
<dbReference type="RefSeq" id="WP_321394718.1">
    <property type="nucleotide sequence ID" value="NZ_CP139487.1"/>
</dbReference>
<evidence type="ECO:0000256" key="1">
    <source>
        <dbReference type="ARBA" id="ARBA00023125"/>
    </source>
</evidence>
<dbReference type="GO" id="GO:0005829">
    <property type="term" value="C:cytosol"/>
    <property type="evidence" value="ECO:0007669"/>
    <property type="project" value="TreeGrafter"/>
</dbReference>
<name>A0AAX4HPB2_9BACT</name>
<dbReference type="PROSITE" id="PS01332">
    <property type="entry name" value="HTH_RRF2_1"/>
    <property type="match status" value="1"/>
</dbReference>
<sequence>MKLTLKTDYALRVLIFLQREERKVTIAEIADFYGIKKNHLSVVVNRLSELGYVHTVPGPKGGIEFNPAMANKSVAEVFTSFEDLDMVECFNSESNTCQLSLNCKLKGMLGRATRAFVSELKGHKIKDLV</sequence>
<gene>
    <name evidence="2" type="ORF">SOO65_19820</name>
</gene>
<dbReference type="InterPro" id="IPR036388">
    <property type="entry name" value="WH-like_DNA-bd_sf"/>
</dbReference>
<dbReference type="PROSITE" id="PS51197">
    <property type="entry name" value="HTH_RRF2_2"/>
    <property type="match status" value="1"/>
</dbReference>
<dbReference type="Proteomes" id="UP001324634">
    <property type="component" value="Chromosome"/>
</dbReference>
<dbReference type="InterPro" id="IPR036390">
    <property type="entry name" value="WH_DNA-bd_sf"/>
</dbReference>
<dbReference type="AlphaFoldDB" id="A0AAX4HPB2"/>
<dbReference type="EMBL" id="CP139487">
    <property type="protein sequence ID" value="WPU64947.1"/>
    <property type="molecule type" value="Genomic_DNA"/>
</dbReference>
<dbReference type="PANTHER" id="PTHR33221">
    <property type="entry name" value="WINGED HELIX-TURN-HELIX TRANSCRIPTIONAL REGULATOR, RRF2 FAMILY"/>
    <property type="match status" value="1"/>
</dbReference>
<evidence type="ECO:0000313" key="3">
    <source>
        <dbReference type="Proteomes" id="UP001324634"/>
    </source>
</evidence>
<dbReference type="PANTHER" id="PTHR33221:SF4">
    <property type="entry name" value="HTH-TYPE TRANSCRIPTIONAL REPRESSOR NSRR"/>
    <property type="match status" value="1"/>
</dbReference>
<dbReference type="KEGG" id="psti:SOO65_19820"/>
<protein>
    <submittedName>
        <fullName evidence="2">Rrf2 family transcriptional regulator</fullName>
    </submittedName>
</protein>
<reference evidence="2 3" key="1">
    <citation type="submission" date="2023-11" db="EMBL/GenBank/DDBJ databases">
        <title>Peredibacter starrii A3.12.</title>
        <authorList>
            <person name="Mitchell R.J."/>
        </authorList>
    </citation>
    <scope>NUCLEOTIDE SEQUENCE [LARGE SCALE GENOMIC DNA]</scope>
    <source>
        <strain evidence="2 3">A3.12</strain>
    </source>
</reference>
<keyword evidence="1" id="KW-0238">DNA-binding</keyword>
<dbReference type="NCBIfam" id="TIGR00738">
    <property type="entry name" value="rrf2_super"/>
    <property type="match status" value="1"/>
</dbReference>
<dbReference type="InterPro" id="IPR030489">
    <property type="entry name" value="TR_Rrf2-type_CS"/>
</dbReference>
<keyword evidence="3" id="KW-1185">Reference proteome</keyword>
<accession>A0AAX4HPB2</accession>
<evidence type="ECO:0000313" key="2">
    <source>
        <dbReference type="EMBL" id="WPU64947.1"/>
    </source>
</evidence>
<dbReference type="Pfam" id="PF02082">
    <property type="entry name" value="Rrf2"/>
    <property type="match status" value="1"/>
</dbReference>
<organism evidence="2 3">
    <name type="scientific">Peredibacter starrii</name>
    <dbReference type="NCBI Taxonomy" id="28202"/>
    <lineage>
        <taxon>Bacteria</taxon>
        <taxon>Pseudomonadati</taxon>
        <taxon>Bdellovibrionota</taxon>
        <taxon>Bacteriovoracia</taxon>
        <taxon>Bacteriovoracales</taxon>
        <taxon>Bacteriovoracaceae</taxon>
        <taxon>Peredibacter</taxon>
    </lineage>
</organism>
<dbReference type="GO" id="GO:0003700">
    <property type="term" value="F:DNA-binding transcription factor activity"/>
    <property type="evidence" value="ECO:0007669"/>
    <property type="project" value="TreeGrafter"/>
</dbReference>
<dbReference type="GO" id="GO:0003677">
    <property type="term" value="F:DNA binding"/>
    <property type="evidence" value="ECO:0007669"/>
    <property type="project" value="UniProtKB-KW"/>
</dbReference>
<proteinExistence type="predicted"/>
<dbReference type="InterPro" id="IPR000944">
    <property type="entry name" value="Tscrpt_reg_Rrf2"/>
</dbReference>
<dbReference type="Gene3D" id="1.10.10.10">
    <property type="entry name" value="Winged helix-like DNA-binding domain superfamily/Winged helix DNA-binding domain"/>
    <property type="match status" value="1"/>
</dbReference>